<dbReference type="GO" id="GO:0046872">
    <property type="term" value="F:metal ion binding"/>
    <property type="evidence" value="ECO:0007669"/>
    <property type="project" value="InterPro"/>
</dbReference>
<evidence type="ECO:0000259" key="5">
    <source>
        <dbReference type="Pfam" id="PF00675"/>
    </source>
</evidence>
<organism evidence="7 8">
    <name type="scientific">Tianweitania populi</name>
    <dbReference type="NCBI Taxonomy" id="1607949"/>
    <lineage>
        <taxon>Bacteria</taxon>
        <taxon>Pseudomonadati</taxon>
        <taxon>Pseudomonadota</taxon>
        <taxon>Alphaproteobacteria</taxon>
        <taxon>Hyphomicrobiales</taxon>
        <taxon>Phyllobacteriaceae</taxon>
        <taxon>Tianweitania</taxon>
    </lineage>
</organism>
<feature type="region of interest" description="Disordered" evidence="3">
    <location>
        <begin position="249"/>
        <end position="276"/>
    </location>
</feature>
<dbReference type="InterPro" id="IPR007863">
    <property type="entry name" value="Peptidase_M16_C"/>
</dbReference>
<dbReference type="Pfam" id="PF05193">
    <property type="entry name" value="Peptidase_M16_C"/>
    <property type="match status" value="1"/>
</dbReference>
<feature type="compositionally biased region" description="Polar residues" evidence="3">
    <location>
        <begin position="264"/>
        <end position="274"/>
    </location>
</feature>
<evidence type="ECO:0000313" key="8">
    <source>
        <dbReference type="Proteomes" id="UP000630142"/>
    </source>
</evidence>
<feature type="chain" id="PRO_5035276993" evidence="4">
    <location>
        <begin position="30"/>
        <end position="464"/>
    </location>
</feature>
<comment type="similarity">
    <text evidence="1">Belongs to the peptidase M16 family.</text>
</comment>
<name>A0A8J3GJT0_9HYPH</name>
<dbReference type="InterPro" id="IPR011249">
    <property type="entry name" value="Metalloenz_LuxS/M16"/>
</dbReference>
<dbReference type="EMBL" id="BMZQ01000002">
    <property type="protein sequence ID" value="GHD14065.1"/>
    <property type="molecule type" value="Genomic_DNA"/>
</dbReference>
<proteinExistence type="inferred from homology"/>
<dbReference type="PANTHER" id="PTHR11851">
    <property type="entry name" value="METALLOPROTEASE"/>
    <property type="match status" value="1"/>
</dbReference>
<dbReference type="InterPro" id="IPR050361">
    <property type="entry name" value="MPP/UQCRC_Complex"/>
</dbReference>
<gene>
    <name evidence="7" type="ORF">GCM10016234_19190</name>
</gene>
<evidence type="ECO:0000256" key="3">
    <source>
        <dbReference type="SAM" id="MobiDB-lite"/>
    </source>
</evidence>
<keyword evidence="4" id="KW-0732">Signal</keyword>
<dbReference type="Proteomes" id="UP000630142">
    <property type="component" value="Unassembled WGS sequence"/>
</dbReference>
<dbReference type="Pfam" id="PF00675">
    <property type="entry name" value="Peptidase_M16"/>
    <property type="match status" value="1"/>
</dbReference>
<accession>A0A8J3GJT0</accession>
<evidence type="ECO:0000256" key="1">
    <source>
        <dbReference type="ARBA" id="ARBA00007261"/>
    </source>
</evidence>
<reference evidence="7" key="2">
    <citation type="submission" date="2020-09" db="EMBL/GenBank/DDBJ databases">
        <authorList>
            <person name="Sun Q."/>
            <person name="Kim S."/>
        </authorList>
    </citation>
    <scope>NUCLEOTIDE SEQUENCE</scope>
    <source>
        <strain evidence="7">KCTC 42249</strain>
    </source>
</reference>
<evidence type="ECO:0000256" key="2">
    <source>
        <dbReference type="ARBA" id="ARBA00023049"/>
    </source>
</evidence>
<dbReference type="Gene3D" id="3.30.830.10">
    <property type="entry name" value="Metalloenzyme, LuxS/M16 peptidase-like"/>
    <property type="match status" value="2"/>
</dbReference>
<feature type="domain" description="Peptidase M16 N-terminal" evidence="5">
    <location>
        <begin position="53"/>
        <end position="198"/>
    </location>
</feature>
<reference evidence="7" key="1">
    <citation type="journal article" date="2014" name="Int. J. Syst. Evol. Microbiol.">
        <title>Complete genome sequence of Corynebacterium casei LMG S-19264T (=DSM 44701T), isolated from a smear-ripened cheese.</title>
        <authorList>
            <consortium name="US DOE Joint Genome Institute (JGI-PGF)"/>
            <person name="Walter F."/>
            <person name="Albersmeier A."/>
            <person name="Kalinowski J."/>
            <person name="Ruckert C."/>
        </authorList>
    </citation>
    <scope>NUCLEOTIDE SEQUENCE</scope>
    <source>
        <strain evidence="7">KCTC 42249</strain>
    </source>
</reference>
<dbReference type="RefSeq" id="WP_189503371.1">
    <property type="nucleotide sequence ID" value="NZ_BMZQ01000002.1"/>
</dbReference>
<dbReference type="SUPFAM" id="SSF63411">
    <property type="entry name" value="LuxS/MPP-like metallohydrolase"/>
    <property type="match status" value="2"/>
</dbReference>
<feature type="domain" description="Peptidase M16 C-terminal" evidence="6">
    <location>
        <begin position="207"/>
        <end position="392"/>
    </location>
</feature>
<dbReference type="InterPro" id="IPR011765">
    <property type="entry name" value="Pept_M16_N"/>
</dbReference>
<keyword evidence="2" id="KW-0378">Hydrolase</keyword>
<dbReference type="GO" id="GO:0006508">
    <property type="term" value="P:proteolysis"/>
    <property type="evidence" value="ECO:0007669"/>
    <property type="project" value="UniProtKB-KW"/>
</dbReference>
<sequence>MALRKLASNWGGALALGLCLAGPVPVAMAQEKPAAAAIENRVENFTLANGLQVVVIPDRRAPVVTHMLWYKIGSADEAPGKSGIAHFFEHLMFKGTSNHKAGEFSAAVAAIGGSENAFTSYDYTAFFQQVSPDALETMMGFEADRMRNLVLTDAVIGPERDVILEERRMRIEGDPSALLQEEMSATLYQNHPYRIPVIGWMQEMEELNRADAIDFYNRYYAPNNAVLVVAGDVDVAGVKALAEKTYGKVERGPDLPPRVRPQEPEQNTSRTVSMSDPRVTIPSYQKSWVVPSYGSAKKVPGQAEALDLLAEVLGGGARSRLYQALVVKEKLAASVGSYYQGTALDASSFTVYGSPIGETKLETLEKAVDAEIARLVKDGIGDQELERAKNRLVRGLIFARDNQSGMARIYGSTLTTGGEIKDIEEWPERIKALTAADIQRAATEFLNQKRAVSSYLLPAGEEKS</sequence>
<evidence type="ECO:0000259" key="6">
    <source>
        <dbReference type="Pfam" id="PF05193"/>
    </source>
</evidence>
<keyword evidence="7" id="KW-0645">Protease</keyword>
<evidence type="ECO:0000313" key="7">
    <source>
        <dbReference type="EMBL" id="GHD14065.1"/>
    </source>
</evidence>
<dbReference type="AlphaFoldDB" id="A0A8J3GJT0"/>
<dbReference type="GO" id="GO:0008237">
    <property type="term" value="F:metallopeptidase activity"/>
    <property type="evidence" value="ECO:0007669"/>
    <property type="project" value="UniProtKB-KW"/>
</dbReference>
<comment type="caution">
    <text evidence="7">The sequence shown here is derived from an EMBL/GenBank/DDBJ whole genome shotgun (WGS) entry which is preliminary data.</text>
</comment>
<dbReference type="PANTHER" id="PTHR11851:SF49">
    <property type="entry name" value="MITOCHONDRIAL-PROCESSING PEPTIDASE SUBUNIT ALPHA"/>
    <property type="match status" value="1"/>
</dbReference>
<evidence type="ECO:0000256" key="4">
    <source>
        <dbReference type="SAM" id="SignalP"/>
    </source>
</evidence>
<feature type="signal peptide" evidence="4">
    <location>
        <begin position="1"/>
        <end position="29"/>
    </location>
</feature>
<keyword evidence="2" id="KW-0482">Metalloprotease</keyword>
<protein>
    <submittedName>
        <fullName evidence="7">Putative zinc protease y4wA</fullName>
    </submittedName>
</protein>
<keyword evidence="8" id="KW-1185">Reference proteome</keyword>